<feature type="transmembrane region" description="Helical" evidence="1">
    <location>
        <begin position="60"/>
        <end position="86"/>
    </location>
</feature>
<keyword evidence="1" id="KW-0472">Membrane</keyword>
<feature type="domain" description="Acyltransferase 3" evidence="2">
    <location>
        <begin position="21"/>
        <end position="353"/>
    </location>
</feature>
<proteinExistence type="predicted"/>
<evidence type="ECO:0000313" key="4">
    <source>
        <dbReference type="Proteomes" id="UP000467240"/>
    </source>
</evidence>
<dbReference type="Pfam" id="PF01757">
    <property type="entry name" value="Acyl_transf_3"/>
    <property type="match status" value="1"/>
</dbReference>
<protein>
    <submittedName>
        <fullName evidence="3">Acyltransferase</fullName>
    </submittedName>
</protein>
<keyword evidence="4" id="KW-1185">Reference proteome</keyword>
<organism evidence="3 4">
    <name type="scientific">Pseudoclavibacter chungangensis</name>
    <dbReference type="NCBI Taxonomy" id="587635"/>
    <lineage>
        <taxon>Bacteria</taxon>
        <taxon>Bacillati</taxon>
        <taxon>Actinomycetota</taxon>
        <taxon>Actinomycetes</taxon>
        <taxon>Micrococcales</taxon>
        <taxon>Microbacteriaceae</taxon>
        <taxon>Pseudoclavibacter</taxon>
    </lineage>
</organism>
<feature type="transmembrane region" description="Helical" evidence="1">
    <location>
        <begin position="171"/>
        <end position="188"/>
    </location>
</feature>
<feature type="transmembrane region" description="Helical" evidence="1">
    <location>
        <begin position="338"/>
        <end position="357"/>
    </location>
</feature>
<keyword evidence="1" id="KW-0812">Transmembrane</keyword>
<feature type="transmembrane region" description="Helical" evidence="1">
    <location>
        <begin position="226"/>
        <end position="248"/>
    </location>
</feature>
<dbReference type="EMBL" id="WBJZ01000002">
    <property type="protein sequence ID" value="KAB1662293.1"/>
    <property type="molecule type" value="Genomic_DNA"/>
</dbReference>
<dbReference type="GO" id="GO:0016747">
    <property type="term" value="F:acyltransferase activity, transferring groups other than amino-acyl groups"/>
    <property type="evidence" value="ECO:0007669"/>
    <property type="project" value="InterPro"/>
</dbReference>
<dbReference type="InterPro" id="IPR002656">
    <property type="entry name" value="Acyl_transf_3_dom"/>
</dbReference>
<feature type="transmembrane region" description="Helical" evidence="1">
    <location>
        <begin position="378"/>
        <end position="395"/>
    </location>
</feature>
<dbReference type="OrthoDB" id="8206682at2"/>
<dbReference type="RefSeq" id="WP_158039231.1">
    <property type="nucleotide sequence ID" value="NZ_JACCFV010000001.1"/>
</dbReference>
<evidence type="ECO:0000259" key="2">
    <source>
        <dbReference type="Pfam" id="PF01757"/>
    </source>
</evidence>
<feature type="transmembrane region" description="Helical" evidence="1">
    <location>
        <begin position="194"/>
        <end position="214"/>
    </location>
</feature>
<keyword evidence="3" id="KW-0808">Transferase</keyword>
<feature type="transmembrane region" description="Helical" evidence="1">
    <location>
        <begin position="134"/>
        <end position="159"/>
    </location>
</feature>
<evidence type="ECO:0000256" key="1">
    <source>
        <dbReference type="SAM" id="Phobius"/>
    </source>
</evidence>
<comment type="caution">
    <text evidence="3">The sequence shown here is derived from an EMBL/GenBank/DDBJ whole genome shotgun (WGS) entry which is preliminary data.</text>
</comment>
<evidence type="ECO:0000313" key="3">
    <source>
        <dbReference type="EMBL" id="KAB1662293.1"/>
    </source>
</evidence>
<reference evidence="3 4" key="1">
    <citation type="submission" date="2019-09" db="EMBL/GenBank/DDBJ databases">
        <title>Phylogeny of genus Pseudoclavibacter and closely related genus.</title>
        <authorList>
            <person name="Li Y."/>
        </authorList>
    </citation>
    <scope>NUCLEOTIDE SEQUENCE [LARGE SCALE GENOMIC DNA]</scope>
    <source>
        <strain evidence="3 4">DSM 23821</strain>
    </source>
</reference>
<accession>A0A7J5C1C0</accession>
<name>A0A7J5C1C0_9MICO</name>
<dbReference type="Proteomes" id="UP000467240">
    <property type="component" value="Unassembled WGS sequence"/>
</dbReference>
<gene>
    <name evidence="3" type="ORF">F8O01_02200</name>
</gene>
<feature type="transmembrane region" description="Helical" evidence="1">
    <location>
        <begin position="23"/>
        <end position="40"/>
    </location>
</feature>
<feature type="transmembrane region" description="Helical" evidence="1">
    <location>
        <begin position="401"/>
        <end position="417"/>
    </location>
</feature>
<feature type="transmembrane region" description="Helical" evidence="1">
    <location>
        <begin position="107"/>
        <end position="128"/>
    </location>
</feature>
<dbReference type="AlphaFoldDB" id="A0A7J5C1C0"/>
<keyword evidence="3" id="KW-0012">Acyltransferase</keyword>
<keyword evidence="1" id="KW-1133">Transmembrane helix</keyword>
<sequence length="432" mass="46414">MDITTERPDVAAKLAERDLTLDLARVACVVLVVVIHVLFAGVRVTDAGIEVEHTVELQPWFAAVTWIFEIMPLFFVVGGFASATAYRSARKRGASDADYVRGRLLRLARPALPVFAFFGATLLVIGATSVDRTLVSAVAVAVGSPLWFLSSFLIVQACVPLLLRLHERRPVVTLITLVAAAAAVDAMRTASGEVLLGLPNVLFVWAACHQLGFWMRDGFFARRRPVELVGIIVLAYLALWGLVSTGAYSWNMLANQYPPTLPLVCLAVAQAAALRLAYRPLSALMRTCAARAVVYVVGSRAMTIYCWHSPAIMLLLGLQLLVPATLSEPGSTRWWWERILFTALVLALLWLLSLALARFEEAPPSVPAGSVAPGAARVALACVLFTTAPFLIAMLGMNTGLAVAGLVGTVAALRLVRPRTAADVGVRVPPSV</sequence>
<feature type="transmembrane region" description="Helical" evidence="1">
    <location>
        <begin position="260"/>
        <end position="278"/>
    </location>
</feature>